<name>A0A562RGK9_9BACT</name>
<protein>
    <submittedName>
        <fullName evidence="8">O-antigen ligase</fullName>
    </submittedName>
</protein>
<dbReference type="InterPro" id="IPR007016">
    <property type="entry name" value="O-antigen_ligase-rel_domated"/>
</dbReference>
<feature type="transmembrane region" description="Helical" evidence="6">
    <location>
        <begin position="147"/>
        <end position="168"/>
    </location>
</feature>
<dbReference type="SMART" id="SM00028">
    <property type="entry name" value="TPR"/>
    <property type="match status" value="4"/>
</dbReference>
<evidence type="ECO:0000256" key="6">
    <source>
        <dbReference type="SAM" id="Phobius"/>
    </source>
</evidence>
<evidence type="ECO:0000259" key="7">
    <source>
        <dbReference type="Pfam" id="PF04932"/>
    </source>
</evidence>
<evidence type="ECO:0000313" key="9">
    <source>
        <dbReference type="Proteomes" id="UP000318307"/>
    </source>
</evidence>
<dbReference type="PANTHER" id="PTHR37422">
    <property type="entry name" value="TEICHURONIC ACID BIOSYNTHESIS PROTEIN TUAE"/>
    <property type="match status" value="1"/>
</dbReference>
<feature type="transmembrane region" description="Helical" evidence="6">
    <location>
        <begin position="194"/>
        <end position="213"/>
    </location>
</feature>
<feature type="transmembrane region" description="Helical" evidence="6">
    <location>
        <begin position="476"/>
        <end position="495"/>
    </location>
</feature>
<keyword evidence="4 6" id="KW-0472">Membrane</keyword>
<keyword evidence="2 6" id="KW-0812">Transmembrane</keyword>
<accession>A0A562RGK9</accession>
<dbReference type="RefSeq" id="WP_144685677.1">
    <property type="nucleotide sequence ID" value="NZ_VLLC01000022.1"/>
</dbReference>
<feature type="transmembrane region" description="Helical" evidence="6">
    <location>
        <begin position="54"/>
        <end position="73"/>
    </location>
</feature>
<dbReference type="PROSITE" id="PS50005">
    <property type="entry name" value="TPR"/>
    <property type="match status" value="3"/>
</dbReference>
<sequence>MDVKYKLAWFIYVFSLIFAPLAFGTTEEWSFFLVYIMMGFSFILFMIHAWKEKVVLYRVPGTAFFLAGFIYSLTQLLPMPAFLVRILSPASHAIREDVFRMAGDPGWYSLSLHPEGGLVVLSQLVLFYLVYYLSIQFFTDFRILKRTLAILAIFAGLLSISTILQSVFTEDMALWFRYVPHNSMVFGPYVNHNHYAGLMEMLLPLVLALYLIYRPVIMKPTLREKILGFLERDSSYKYVLHIFFVILIMLSVFMSLSRTGIAAMMASLVLFALLVRKYSRKRKEFGGTWIFLFVLTLVSLSWYGWSQLDVRFGQTITQLANDGVSRLTFWEDTTRIIRDFPLTGSGGGSFEQIHPVYQNYYMSRLAGYAHNDYLELLSDFGVIGFVLFFAFLSAVLISMVRKLPLRKEKFSLYGSAAVFAGLFAIALHSIMDFNLQIPANAIIFMVILALGISFANTRFREHLEPTYLPPAGSRTLLVYALVFCLCWPVLGIYSGRAAFAKMDALKLPQERVNMAELDAERLGKYAKAAGKAYSVNPHNASYAAAVGDAFLFYRDYGNAIDWYEKSLTLNPLAADVIQKMGLAAYYTGNREAGEYYLQLGVAMRPWDILMYQRLAAFYLETRNREKGIETVKKALALQPSAAGKLLEIMGRAGMSFTDMARSMPEVSEAWNRYYLYVRNSGHGTDYPLEVLERGLVHARSETLPSRNLYIHLSREYQNRNRLEDAYDIMQEALGIFSEDAGVLYHAGFISERLHFYQRAEEYYKRSLLINPSMASSKRRLDALQGK</sequence>
<feature type="transmembrane region" description="Helical" evidence="6">
    <location>
        <begin position="234"/>
        <end position="253"/>
    </location>
</feature>
<dbReference type="GO" id="GO:0016020">
    <property type="term" value="C:membrane"/>
    <property type="evidence" value="ECO:0007669"/>
    <property type="project" value="UniProtKB-SubCell"/>
</dbReference>
<feature type="transmembrane region" description="Helical" evidence="6">
    <location>
        <begin position="287"/>
        <end position="305"/>
    </location>
</feature>
<dbReference type="InterPro" id="IPR019734">
    <property type="entry name" value="TPR_rpt"/>
</dbReference>
<feature type="domain" description="O-antigen ligase-related" evidence="7">
    <location>
        <begin position="244"/>
        <end position="389"/>
    </location>
</feature>
<dbReference type="InterPro" id="IPR011990">
    <property type="entry name" value="TPR-like_helical_dom_sf"/>
</dbReference>
<evidence type="ECO:0000256" key="3">
    <source>
        <dbReference type="ARBA" id="ARBA00022989"/>
    </source>
</evidence>
<feature type="transmembrane region" description="Helical" evidence="6">
    <location>
        <begin position="116"/>
        <end position="135"/>
    </location>
</feature>
<dbReference type="SUPFAM" id="SSF48452">
    <property type="entry name" value="TPR-like"/>
    <property type="match status" value="1"/>
</dbReference>
<feature type="transmembrane region" description="Helical" evidence="6">
    <location>
        <begin position="259"/>
        <end position="275"/>
    </location>
</feature>
<dbReference type="Proteomes" id="UP000318307">
    <property type="component" value="Unassembled WGS sequence"/>
</dbReference>
<feature type="repeat" description="TPR" evidence="5">
    <location>
        <begin position="540"/>
        <end position="573"/>
    </location>
</feature>
<dbReference type="Pfam" id="PF04932">
    <property type="entry name" value="Wzy_C"/>
    <property type="match status" value="1"/>
</dbReference>
<evidence type="ECO:0000313" key="8">
    <source>
        <dbReference type="EMBL" id="TWI68201.1"/>
    </source>
</evidence>
<dbReference type="AlphaFoldDB" id="A0A562RGK9"/>
<evidence type="ECO:0000256" key="1">
    <source>
        <dbReference type="ARBA" id="ARBA00004141"/>
    </source>
</evidence>
<keyword evidence="5" id="KW-0802">TPR repeat</keyword>
<comment type="caution">
    <text evidence="8">The sequence shown here is derived from an EMBL/GenBank/DDBJ whole genome shotgun (WGS) entry which is preliminary data.</text>
</comment>
<dbReference type="PANTHER" id="PTHR37422:SF13">
    <property type="entry name" value="LIPOPOLYSACCHARIDE BIOSYNTHESIS PROTEIN PA4999-RELATED"/>
    <property type="match status" value="1"/>
</dbReference>
<dbReference type="GO" id="GO:0016874">
    <property type="term" value="F:ligase activity"/>
    <property type="evidence" value="ECO:0007669"/>
    <property type="project" value="UniProtKB-KW"/>
</dbReference>
<dbReference type="InterPro" id="IPR051533">
    <property type="entry name" value="WaaL-like"/>
</dbReference>
<reference evidence="8 9" key="1">
    <citation type="submission" date="2019-07" db="EMBL/GenBank/DDBJ databases">
        <title>Genome sequencing of 100 strains of the haloalkaliphilic chemolithoautotrophic sulfur-oxidizing bacterium Thioalkalivibrio.</title>
        <authorList>
            <person name="Muyzer G."/>
        </authorList>
    </citation>
    <scope>NUCLEOTIDE SEQUENCE [LARGE SCALE GENOMIC DNA]</scope>
    <source>
        <strain evidence="8 9">ASO4-4</strain>
    </source>
</reference>
<evidence type="ECO:0000256" key="5">
    <source>
        <dbReference type="PROSITE-ProRule" id="PRU00339"/>
    </source>
</evidence>
<evidence type="ECO:0000256" key="2">
    <source>
        <dbReference type="ARBA" id="ARBA00022692"/>
    </source>
</evidence>
<feature type="transmembrane region" description="Helical" evidence="6">
    <location>
        <begin position="29"/>
        <end position="47"/>
    </location>
</feature>
<feature type="repeat" description="TPR" evidence="5">
    <location>
        <begin position="608"/>
        <end position="641"/>
    </location>
</feature>
<dbReference type="EMBL" id="VLLC01000022">
    <property type="protein sequence ID" value="TWI68201.1"/>
    <property type="molecule type" value="Genomic_DNA"/>
</dbReference>
<feature type="transmembrane region" description="Helical" evidence="6">
    <location>
        <begin position="380"/>
        <end position="400"/>
    </location>
</feature>
<gene>
    <name evidence="8" type="ORF">LZ24_02575</name>
</gene>
<comment type="subcellular location">
    <subcellularLocation>
        <location evidence="1">Membrane</location>
        <topology evidence="1">Multi-pass membrane protein</topology>
    </subcellularLocation>
</comment>
<feature type="transmembrane region" description="Helical" evidence="6">
    <location>
        <begin position="437"/>
        <end position="455"/>
    </location>
</feature>
<evidence type="ECO:0000256" key="4">
    <source>
        <dbReference type="ARBA" id="ARBA00023136"/>
    </source>
</evidence>
<dbReference type="OrthoDB" id="5469233at2"/>
<feature type="transmembrane region" description="Helical" evidence="6">
    <location>
        <begin position="412"/>
        <end position="431"/>
    </location>
</feature>
<feature type="transmembrane region" description="Helical" evidence="6">
    <location>
        <begin position="7"/>
        <end position="23"/>
    </location>
</feature>
<feature type="repeat" description="TPR" evidence="5">
    <location>
        <begin position="740"/>
        <end position="773"/>
    </location>
</feature>
<proteinExistence type="predicted"/>
<keyword evidence="9" id="KW-1185">Reference proteome</keyword>
<organism evidence="8 9">
    <name type="scientific">Desulfobotulus alkaliphilus</name>
    <dbReference type="NCBI Taxonomy" id="622671"/>
    <lineage>
        <taxon>Bacteria</taxon>
        <taxon>Pseudomonadati</taxon>
        <taxon>Thermodesulfobacteriota</taxon>
        <taxon>Desulfobacteria</taxon>
        <taxon>Desulfobacterales</taxon>
        <taxon>Desulfobacteraceae</taxon>
        <taxon>Desulfobotulus</taxon>
    </lineage>
</organism>
<keyword evidence="3 6" id="KW-1133">Transmembrane helix</keyword>
<keyword evidence="8" id="KW-0436">Ligase</keyword>
<dbReference type="Gene3D" id="1.25.40.10">
    <property type="entry name" value="Tetratricopeptide repeat domain"/>
    <property type="match status" value="2"/>
</dbReference>